<organism evidence="1 2">
    <name type="scientific">Pleurotus cornucopiae</name>
    <name type="common">Cornucopia mushroom</name>
    <dbReference type="NCBI Taxonomy" id="5321"/>
    <lineage>
        <taxon>Eukaryota</taxon>
        <taxon>Fungi</taxon>
        <taxon>Dikarya</taxon>
        <taxon>Basidiomycota</taxon>
        <taxon>Agaricomycotina</taxon>
        <taxon>Agaricomycetes</taxon>
        <taxon>Agaricomycetidae</taxon>
        <taxon>Agaricales</taxon>
        <taxon>Pleurotineae</taxon>
        <taxon>Pleurotaceae</taxon>
        <taxon>Pleurotus</taxon>
    </lineage>
</organism>
<keyword evidence="2" id="KW-1185">Reference proteome</keyword>
<accession>A0ACB7INJ7</accession>
<comment type="caution">
    <text evidence="1">The sequence shown here is derived from an EMBL/GenBank/DDBJ whole genome shotgun (WGS) entry which is preliminary data.</text>
</comment>
<dbReference type="Proteomes" id="UP000824881">
    <property type="component" value="Unassembled WGS sequence"/>
</dbReference>
<evidence type="ECO:0000313" key="1">
    <source>
        <dbReference type="EMBL" id="KAG9218586.1"/>
    </source>
</evidence>
<gene>
    <name evidence="1" type="ORF">CCMSSC00406_0001300</name>
</gene>
<reference evidence="1 2" key="1">
    <citation type="journal article" date="2021" name="Appl. Environ. Microbiol.">
        <title>Genetic linkage and physical mapping for an oyster mushroom Pleurotus cornucopiae and QTL analysis for the trait cap color.</title>
        <authorList>
            <person name="Zhang Y."/>
            <person name="Gao W."/>
            <person name="Sonnenberg A."/>
            <person name="Chen Q."/>
            <person name="Zhang J."/>
            <person name="Huang C."/>
        </authorList>
    </citation>
    <scope>NUCLEOTIDE SEQUENCE [LARGE SCALE GENOMIC DNA]</scope>
    <source>
        <strain evidence="1">CCMSSC00406</strain>
    </source>
</reference>
<sequence length="395" mass="42373">MNGNWTIKQTAKGSVSILPEPMSSHSDPLHFFRSLPPAPNADVKKIKGNFSDTHKQLAANALAYFVDTGNTWGSGVGQRLNLVEINLSRRDGGTLEAQTILEIEVTEEMCNVFGIMHGACAAYLFDPATSSALVALGLELGIDGSGVSQSMNIIWHKPASRGAKLRLISNSIAIQGRIRSARCEIWDAEGLCVSATHSTINPGRKFKTITDWISSLRIPQSAIASVPGSAPDRSKEVTLKLLEIFKVGGVGFGTGIADRLFVTDVSITQNAAEPLRTDARVVCELEVTEDMANIAGNMHGGCSIYLVDSCSTLPLSAWLAAQPDRRNDSGVSQSINTIFHAPAPVGTKLRIISTSTMTEGAIFASRCQIWDITNHRLIASGVHLKMIASQPKPKL</sequence>
<protein>
    <submittedName>
        <fullName evidence="1">Uncharacterized protein</fullName>
    </submittedName>
</protein>
<proteinExistence type="predicted"/>
<evidence type="ECO:0000313" key="2">
    <source>
        <dbReference type="Proteomes" id="UP000824881"/>
    </source>
</evidence>
<name>A0ACB7INJ7_PLECO</name>
<dbReference type="EMBL" id="WQMT02000009">
    <property type="protein sequence ID" value="KAG9218586.1"/>
    <property type="molecule type" value="Genomic_DNA"/>
</dbReference>